<accession>A0A5K3F2B1</accession>
<dbReference type="AlphaFoldDB" id="A0A5K3F2B1"/>
<dbReference type="SUPFAM" id="SSF116907">
    <property type="entry name" value="Hook domain"/>
    <property type="match status" value="1"/>
</dbReference>
<evidence type="ECO:0000259" key="6">
    <source>
        <dbReference type="Pfam" id="PF19047"/>
    </source>
</evidence>
<comment type="subcellular location">
    <subcellularLocation>
        <location evidence="1">Cytoplasm</location>
    </subcellularLocation>
</comment>
<dbReference type="GO" id="GO:0031122">
    <property type="term" value="P:cytoplasmic microtubule organization"/>
    <property type="evidence" value="ECO:0007669"/>
    <property type="project" value="TreeGrafter"/>
</dbReference>
<feature type="region of interest" description="Disordered" evidence="5">
    <location>
        <begin position="1073"/>
        <end position="1181"/>
    </location>
</feature>
<dbReference type="InterPro" id="IPR043936">
    <property type="entry name" value="HOOK_N"/>
</dbReference>
<protein>
    <submittedName>
        <fullName evidence="7">HOOK_N domain-containing protein</fullName>
    </submittedName>
</protein>
<evidence type="ECO:0000256" key="2">
    <source>
        <dbReference type="ARBA" id="ARBA00022490"/>
    </source>
</evidence>
<feature type="compositionally biased region" description="Polar residues" evidence="5">
    <location>
        <begin position="1143"/>
        <end position="1154"/>
    </location>
</feature>
<evidence type="ECO:0000256" key="4">
    <source>
        <dbReference type="SAM" id="Coils"/>
    </source>
</evidence>
<proteinExistence type="predicted"/>
<dbReference type="PANTHER" id="PTHR18947:SF28">
    <property type="entry name" value="GIRDIN, ISOFORM A"/>
    <property type="match status" value="1"/>
</dbReference>
<feature type="compositionally biased region" description="Low complexity" evidence="5">
    <location>
        <begin position="1155"/>
        <end position="1169"/>
    </location>
</feature>
<feature type="region of interest" description="Disordered" evidence="5">
    <location>
        <begin position="573"/>
        <end position="597"/>
    </location>
</feature>
<dbReference type="CDD" id="cd22223">
    <property type="entry name" value="HkD_HkRP"/>
    <property type="match status" value="1"/>
</dbReference>
<dbReference type="GO" id="GO:0008017">
    <property type="term" value="F:microtubule binding"/>
    <property type="evidence" value="ECO:0007669"/>
    <property type="project" value="TreeGrafter"/>
</dbReference>
<sequence length="1208" mass="135727">MLLSMDDFLSSDVAVWCTTFWSNERRIQLEDFADGIFLNQVFCEIADYDWTSVEPLLSNASVNNCVQNWKLLIKNLEEFFIDKLHQLIIAPPPSIFHIVYSPSSLAAKIELRRATLLLLFAAISCEKRELYIRSIMENLSTDVQNGIMQSITGFTECPDSAVNLTGTCELTHELRHGLIKALVSRVDLHFQLAEEVIRRVSDQHRERTPKKGALLTLQQEQHLNKKFPVNLSRSRSLASSLELIGCAFRRTIEDREQMQNHPMGVDADTMTNSETGYESRPPTDEALKDRSELLDSRDLDTLLVFLETQSFIDTDEKKHIVAQIDKTKAKLRQQGILISEQADQLEEMQMQLTEARSEADQLRVERMRLADAATAARHWQDEADAGQLAIAQLRDAERTCEKLKQRLEAAQFYKVRCQELSVEVDVLIKERDDLESRLSEQQERQSKAQLLDRKLTEKSKRLLDLELQRERDLEEICRLKNELMEARIDALNLSRKQSSLRSTSPIHSDCEDNNIICPIVQREHPMSAREHPYLDKLSPIHGKSQKTVMEKQEELEIAVARCASHLRGIRAKLDASRGKTSSDLSSPNSGRLSDAANSSIGERVDAFMEDLEQVIRDVIGAVKENDLKVAALAKANFSNPTTSQTATQTDPLQYQMDEKTFSQSSAFLKKIMQSAQSTFQDSVDSLRDILTDAMLCELRGNVNSAKDLNRRPVPRRETHCQTSPELHTVTTSGEVQRSYRICNQFGTPLQLGIVQPNRIQRSVSICNGVRDARPKVFSHKGVNTTPIVDSSQVSVKEAAHEALLQATEAKKLLATVCQENNETKDRAEAIKHELDHCKAFLEVYEKRNAYLEKENRAVLLQLRSLLSQNQDVFMEALESSECHYREKLALHDELAVLKRHKERLEERIVGQCGRLPSPKKVKPGLRILQKAREALMKHKGVYTLDDSRLSLTDTNGSGISQLPLCLQVEKDKDGNGYSHDFQNSSDCLEKRHWGLKYSNTNTLSDSKLTWGYPSGNSTPMPRRYLSEYQVRDTHNVLSTAKCADRSSTSPLFKSSPHFPVTDRCEDDCVDVRSSSSIVPPTGRATVAGIGSQGCVAERSRPTTLGSRPTDSPRSAFARKRRVSSTNENSQTPLLGGLIGRSKGSFSEATYNNPVSSSSRSRSGTLSPRPGRTPEASSDNLTTAAPSVSITATSDCLAKPVVFLEYGDL</sequence>
<reference evidence="7" key="1">
    <citation type="submission" date="2019-11" db="UniProtKB">
        <authorList>
            <consortium name="WormBaseParasite"/>
        </authorList>
    </citation>
    <scope>IDENTIFICATION</scope>
</reference>
<feature type="compositionally biased region" description="Polar residues" evidence="5">
    <location>
        <begin position="1123"/>
        <end position="1132"/>
    </location>
</feature>
<feature type="compositionally biased region" description="Polar residues" evidence="5">
    <location>
        <begin position="1101"/>
        <end position="1112"/>
    </location>
</feature>
<dbReference type="InterPro" id="IPR036872">
    <property type="entry name" value="CH_dom_sf"/>
</dbReference>
<organism evidence="7">
    <name type="scientific">Mesocestoides corti</name>
    <name type="common">Flatworm</name>
    <dbReference type="NCBI Taxonomy" id="53468"/>
    <lineage>
        <taxon>Eukaryota</taxon>
        <taxon>Metazoa</taxon>
        <taxon>Spiralia</taxon>
        <taxon>Lophotrochozoa</taxon>
        <taxon>Platyhelminthes</taxon>
        <taxon>Cestoda</taxon>
        <taxon>Eucestoda</taxon>
        <taxon>Cyclophyllidea</taxon>
        <taxon>Mesocestoididae</taxon>
        <taxon>Mesocestoides</taxon>
    </lineage>
</organism>
<dbReference type="Pfam" id="PF19047">
    <property type="entry name" value="HOOK_N"/>
    <property type="match status" value="1"/>
</dbReference>
<dbReference type="WBParaSite" id="MCU_004981-RB">
    <property type="protein sequence ID" value="MCU_004981-RB"/>
    <property type="gene ID" value="MCU_004981"/>
</dbReference>
<dbReference type="GO" id="GO:0005737">
    <property type="term" value="C:cytoplasm"/>
    <property type="evidence" value="ECO:0007669"/>
    <property type="project" value="UniProtKB-SubCell"/>
</dbReference>
<dbReference type="PANTHER" id="PTHR18947">
    <property type="entry name" value="HOOK PROTEINS"/>
    <property type="match status" value="1"/>
</dbReference>
<feature type="coiled-coil region" evidence="4">
    <location>
        <begin position="338"/>
        <end position="451"/>
    </location>
</feature>
<dbReference type="GO" id="GO:0005813">
    <property type="term" value="C:centrosome"/>
    <property type="evidence" value="ECO:0007669"/>
    <property type="project" value="TreeGrafter"/>
</dbReference>
<feature type="region of interest" description="Disordered" evidence="5">
    <location>
        <begin position="262"/>
        <end position="285"/>
    </location>
</feature>
<dbReference type="Gene3D" id="1.10.418.10">
    <property type="entry name" value="Calponin-like domain"/>
    <property type="match status" value="1"/>
</dbReference>
<feature type="compositionally biased region" description="Polar residues" evidence="5">
    <location>
        <begin position="578"/>
        <end position="597"/>
    </location>
</feature>
<evidence type="ECO:0000256" key="1">
    <source>
        <dbReference type="ARBA" id="ARBA00004496"/>
    </source>
</evidence>
<dbReference type="GO" id="GO:0051959">
    <property type="term" value="F:dynein light intermediate chain binding"/>
    <property type="evidence" value="ECO:0007669"/>
    <property type="project" value="TreeGrafter"/>
</dbReference>
<evidence type="ECO:0000313" key="7">
    <source>
        <dbReference type="WBParaSite" id="MCU_004981-RB"/>
    </source>
</evidence>
<evidence type="ECO:0000256" key="3">
    <source>
        <dbReference type="ARBA" id="ARBA00023054"/>
    </source>
</evidence>
<dbReference type="GO" id="GO:0030705">
    <property type="term" value="P:cytoskeleton-dependent intracellular transport"/>
    <property type="evidence" value="ECO:0007669"/>
    <property type="project" value="InterPro"/>
</dbReference>
<name>A0A5K3F2B1_MESCO</name>
<keyword evidence="3 4" id="KW-0175">Coiled coil</keyword>
<keyword evidence="2" id="KW-0963">Cytoplasm</keyword>
<evidence type="ECO:0000256" key="5">
    <source>
        <dbReference type="SAM" id="MobiDB-lite"/>
    </source>
</evidence>
<feature type="domain" description="HOOK N-terminal" evidence="6">
    <location>
        <begin position="15"/>
        <end position="151"/>
    </location>
</feature>